<dbReference type="PANTHER" id="PTHR11586">
    <property type="entry name" value="TRNA-AMINOACYLATION COFACTOR ARC1 FAMILY MEMBER"/>
    <property type="match status" value="1"/>
</dbReference>
<dbReference type="PROSITE" id="PS50886">
    <property type="entry name" value="TRBD"/>
    <property type="match status" value="1"/>
</dbReference>
<dbReference type="Pfam" id="PF01588">
    <property type="entry name" value="tRNA_bind"/>
    <property type="match status" value="1"/>
</dbReference>
<dbReference type="InterPro" id="IPR051270">
    <property type="entry name" value="Tyrosine-tRNA_ligase_regulator"/>
</dbReference>
<feature type="domain" description="TRNA-binding" evidence="4">
    <location>
        <begin position="53"/>
        <end position="160"/>
    </location>
</feature>
<keyword evidence="2 3" id="KW-0694">RNA-binding</keyword>
<keyword evidence="1 3" id="KW-0820">tRNA-binding</keyword>
<keyword evidence="6" id="KW-1185">Reference proteome</keyword>
<dbReference type="EMBL" id="CAXDID020000001">
    <property type="protein sequence ID" value="CAL5970380.1"/>
    <property type="molecule type" value="Genomic_DNA"/>
</dbReference>
<dbReference type="InterPro" id="IPR012340">
    <property type="entry name" value="NA-bd_OB-fold"/>
</dbReference>
<protein>
    <submittedName>
        <fullName evidence="5">Methionyl-tRNA_synthetase</fullName>
    </submittedName>
</protein>
<proteinExistence type="predicted"/>
<evidence type="ECO:0000313" key="5">
    <source>
        <dbReference type="EMBL" id="CAL5970380.1"/>
    </source>
</evidence>
<evidence type="ECO:0000256" key="1">
    <source>
        <dbReference type="ARBA" id="ARBA00022555"/>
    </source>
</evidence>
<dbReference type="Proteomes" id="UP001642409">
    <property type="component" value="Unassembled WGS sequence"/>
</dbReference>
<reference evidence="5 6" key="1">
    <citation type="submission" date="2024-07" db="EMBL/GenBank/DDBJ databases">
        <authorList>
            <person name="Akdeniz Z."/>
        </authorList>
    </citation>
    <scope>NUCLEOTIDE SEQUENCE [LARGE SCALE GENOMIC DNA]</scope>
</reference>
<dbReference type="Gene3D" id="2.40.50.140">
    <property type="entry name" value="Nucleic acid-binding proteins"/>
    <property type="match status" value="1"/>
</dbReference>
<name>A0ABP1GE10_9EUKA</name>
<evidence type="ECO:0000256" key="3">
    <source>
        <dbReference type="PROSITE-ProRule" id="PRU00209"/>
    </source>
</evidence>
<dbReference type="PANTHER" id="PTHR11586:SF37">
    <property type="entry name" value="TRNA-BINDING DOMAIN-CONTAINING PROTEIN"/>
    <property type="match status" value="1"/>
</dbReference>
<evidence type="ECO:0000256" key="2">
    <source>
        <dbReference type="ARBA" id="ARBA00022884"/>
    </source>
</evidence>
<evidence type="ECO:0000313" key="6">
    <source>
        <dbReference type="Proteomes" id="UP001642409"/>
    </source>
</evidence>
<gene>
    <name evidence="5" type="ORF">HINF_LOCUS320</name>
</gene>
<organism evidence="5 6">
    <name type="scientific">Hexamita inflata</name>
    <dbReference type="NCBI Taxonomy" id="28002"/>
    <lineage>
        <taxon>Eukaryota</taxon>
        <taxon>Metamonada</taxon>
        <taxon>Diplomonadida</taxon>
        <taxon>Hexamitidae</taxon>
        <taxon>Hexamitinae</taxon>
        <taxon>Hexamita</taxon>
    </lineage>
</organism>
<evidence type="ECO:0000259" key="4">
    <source>
        <dbReference type="PROSITE" id="PS50886"/>
    </source>
</evidence>
<sequence length="216" mass="23433">MSKLASAITSLEKLISHLESVTGQPAVPVQAQPKQQKAAPKKEAVELPALVQSFAKCELRVTQVKTCAPVPNSDKLLLMTLDIGKNQTRTFAAGVAQYYKPEELINKKIVTILNLKPRPMCEGTIVSEAMLFAGSYGEEANRVVKLCFPDQSVENGTRVTVENYELPEADGQPKKHFDKVAEELKALDNCMALNGQFLMAGGKKIAVDVPNGSHLG</sequence>
<accession>A0ABP1GE10</accession>
<dbReference type="InterPro" id="IPR002547">
    <property type="entry name" value="tRNA-bd_dom"/>
</dbReference>
<dbReference type="SUPFAM" id="SSF50249">
    <property type="entry name" value="Nucleic acid-binding proteins"/>
    <property type="match status" value="1"/>
</dbReference>
<comment type="caution">
    <text evidence="5">The sequence shown here is derived from an EMBL/GenBank/DDBJ whole genome shotgun (WGS) entry which is preliminary data.</text>
</comment>